<dbReference type="Proteomes" id="UP000008144">
    <property type="component" value="Chromosome 1"/>
</dbReference>
<protein>
    <submittedName>
        <fullName evidence="2">Uncharacterized protein</fullName>
    </submittedName>
</protein>
<evidence type="ECO:0000256" key="1">
    <source>
        <dbReference type="SAM" id="MobiDB-lite"/>
    </source>
</evidence>
<feature type="compositionally biased region" description="Basic and acidic residues" evidence="1">
    <location>
        <begin position="73"/>
        <end position="94"/>
    </location>
</feature>
<reference evidence="2" key="3">
    <citation type="submission" date="2025-08" db="UniProtKB">
        <authorList>
            <consortium name="Ensembl"/>
        </authorList>
    </citation>
    <scope>IDENTIFICATION</scope>
</reference>
<feature type="compositionally biased region" description="Low complexity" evidence="1">
    <location>
        <begin position="1"/>
        <end position="18"/>
    </location>
</feature>
<organism evidence="2 3">
    <name type="scientific">Ciona intestinalis</name>
    <name type="common">Transparent sea squirt</name>
    <name type="synonym">Ascidia intestinalis</name>
    <dbReference type="NCBI Taxonomy" id="7719"/>
    <lineage>
        <taxon>Eukaryota</taxon>
        <taxon>Metazoa</taxon>
        <taxon>Chordata</taxon>
        <taxon>Tunicata</taxon>
        <taxon>Ascidiacea</taxon>
        <taxon>Phlebobranchia</taxon>
        <taxon>Cionidae</taxon>
        <taxon>Ciona</taxon>
    </lineage>
</organism>
<feature type="region of interest" description="Disordered" evidence="1">
    <location>
        <begin position="41"/>
        <end position="100"/>
    </location>
</feature>
<evidence type="ECO:0000313" key="3">
    <source>
        <dbReference type="Proteomes" id="UP000008144"/>
    </source>
</evidence>
<name>F7A9R4_CIOIN</name>
<sequence>MNAQQAASSPAPRRSSSPEISAKKSGVPGYNFPIPFYGAHLGVGANKSPIPQRKVSTPTMVPHKNGTGPSPNQEHRSVNPVSQDRDGQYPDTHDLPIGLNGNDEARRRLIALAQRPHAYRDVYSQFKGPHDRIERRSPSPYADRRRISRERSPHRAVPAPEKLPKKRSHENSFGIPPDLVPPRKNRSPSIQPGIGGPRMPKSPSNIHQQTHRRSSSPMERMAPSHHPSAAHPYLSMAGKTNEKDPSPYFTSPQYMFQPALGALSGHPFQLPTSYRPTDPITSAHSKAEAEAIAAASTLASSLYRPTAPTDVNAMAEYARLAGISPYFALLMPQQQQQHFRPPVMTHANPSAQ</sequence>
<feature type="compositionally biased region" description="Basic and acidic residues" evidence="1">
    <location>
        <begin position="128"/>
        <end position="153"/>
    </location>
</feature>
<feature type="region of interest" description="Disordered" evidence="1">
    <location>
        <begin position="122"/>
        <end position="246"/>
    </location>
</feature>
<feature type="region of interest" description="Disordered" evidence="1">
    <location>
        <begin position="1"/>
        <end position="27"/>
    </location>
</feature>
<dbReference type="Ensembl" id="ENSCINT00000023881.2">
    <property type="protein sequence ID" value="ENSCINP00000023635.2"/>
    <property type="gene ID" value="ENSCING00000012731.2"/>
</dbReference>
<reference evidence="2" key="2">
    <citation type="journal article" date="2008" name="Genome Biol.">
        <title>Improved genome assembly and evidence-based global gene model set for the chordate Ciona intestinalis: new insight into intron and operon populations.</title>
        <authorList>
            <person name="Satou Y."/>
            <person name="Mineta K."/>
            <person name="Ogasawara M."/>
            <person name="Sasakura Y."/>
            <person name="Shoguchi E."/>
            <person name="Ueno K."/>
            <person name="Yamada L."/>
            <person name="Matsumoto J."/>
            <person name="Wasserscheid J."/>
            <person name="Dewar K."/>
            <person name="Wiley G.B."/>
            <person name="Macmil S.L."/>
            <person name="Roe B.A."/>
            <person name="Zeller R.W."/>
            <person name="Hastings K.E."/>
            <person name="Lemaire P."/>
            <person name="Lindquist E."/>
            <person name="Endo T."/>
            <person name="Hotta K."/>
            <person name="Inaba K."/>
        </authorList>
    </citation>
    <scope>NUCLEOTIDE SEQUENCE [LARGE SCALE GENOMIC DNA]</scope>
    <source>
        <strain evidence="2">wild type</strain>
    </source>
</reference>
<dbReference type="AlphaFoldDB" id="F7A9R4"/>
<reference evidence="3" key="1">
    <citation type="journal article" date="2002" name="Science">
        <title>The draft genome of Ciona intestinalis: insights into chordate and vertebrate origins.</title>
        <authorList>
            <person name="Dehal P."/>
            <person name="Satou Y."/>
            <person name="Campbell R.K."/>
            <person name="Chapman J."/>
            <person name="Degnan B."/>
            <person name="De Tomaso A."/>
            <person name="Davidson B."/>
            <person name="Di Gregorio A."/>
            <person name="Gelpke M."/>
            <person name="Goodstein D.M."/>
            <person name="Harafuji N."/>
            <person name="Hastings K.E."/>
            <person name="Ho I."/>
            <person name="Hotta K."/>
            <person name="Huang W."/>
            <person name="Kawashima T."/>
            <person name="Lemaire P."/>
            <person name="Martinez D."/>
            <person name="Meinertzhagen I.A."/>
            <person name="Necula S."/>
            <person name="Nonaka M."/>
            <person name="Putnam N."/>
            <person name="Rash S."/>
            <person name="Saiga H."/>
            <person name="Satake M."/>
            <person name="Terry A."/>
            <person name="Yamada L."/>
            <person name="Wang H.G."/>
            <person name="Awazu S."/>
            <person name="Azumi K."/>
            <person name="Boore J."/>
            <person name="Branno M."/>
            <person name="Chin-Bow S."/>
            <person name="DeSantis R."/>
            <person name="Doyle S."/>
            <person name="Francino P."/>
            <person name="Keys D.N."/>
            <person name="Haga S."/>
            <person name="Hayashi H."/>
            <person name="Hino K."/>
            <person name="Imai K.S."/>
            <person name="Inaba K."/>
            <person name="Kano S."/>
            <person name="Kobayashi K."/>
            <person name="Kobayashi M."/>
            <person name="Lee B.I."/>
            <person name="Makabe K.W."/>
            <person name="Manohar C."/>
            <person name="Matassi G."/>
            <person name="Medina M."/>
            <person name="Mochizuki Y."/>
            <person name="Mount S."/>
            <person name="Morishita T."/>
            <person name="Miura S."/>
            <person name="Nakayama A."/>
            <person name="Nishizaka S."/>
            <person name="Nomoto H."/>
            <person name="Ohta F."/>
            <person name="Oishi K."/>
            <person name="Rigoutsos I."/>
            <person name="Sano M."/>
            <person name="Sasaki A."/>
            <person name="Sasakura Y."/>
            <person name="Shoguchi E."/>
            <person name="Shin-i T."/>
            <person name="Spagnuolo A."/>
            <person name="Stainier D."/>
            <person name="Suzuki M.M."/>
            <person name="Tassy O."/>
            <person name="Takatori N."/>
            <person name="Tokuoka M."/>
            <person name="Yagi K."/>
            <person name="Yoshizaki F."/>
            <person name="Wada S."/>
            <person name="Zhang C."/>
            <person name="Hyatt P.D."/>
            <person name="Larimer F."/>
            <person name="Detter C."/>
            <person name="Doggett N."/>
            <person name="Glavina T."/>
            <person name="Hawkins T."/>
            <person name="Richardson P."/>
            <person name="Lucas S."/>
            <person name="Kohara Y."/>
            <person name="Levine M."/>
            <person name="Satoh N."/>
            <person name="Rokhsar D.S."/>
        </authorList>
    </citation>
    <scope>NUCLEOTIDE SEQUENCE [LARGE SCALE GENOMIC DNA]</scope>
</reference>
<keyword evidence="3" id="KW-1185">Reference proteome</keyword>
<evidence type="ECO:0000313" key="2">
    <source>
        <dbReference type="Ensembl" id="ENSCINP00000023635.2"/>
    </source>
</evidence>
<accession>F7A9R4</accession>
<dbReference type="HOGENOM" id="CLU_788792_0_0_1"/>
<reference evidence="2" key="4">
    <citation type="submission" date="2025-09" db="UniProtKB">
        <authorList>
            <consortium name="Ensembl"/>
        </authorList>
    </citation>
    <scope>IDENTIFICATION</scope>
</reference>
<dbReference type="InParanoid" id="F7A9R4"/>
<proteinExistence type="predicted"/>
<dbReference type="EMBL" id="EAAA01000278">
    <property type="status" value="NOT_ANNOTATED_CDS"/>
    <property type="molecule type" value="Genomic_DNA"/>
</dbReference>